<accession>A0A2S7SRP6</accession>
<sequence>MRECIHYDTPRLLSSVITEKNMTTHKIPTKQGQICKIVNRLPDENLAETYLILEDLASYSDDATIYVVSITDLQRNISNPTAAPRKAVMKSKLTVVAEDLTSYVESWNRS</sequence>
<dbReference type="Proteomes" id="UP000239872">
    <property type="component" value="Unassembled WGS sequence"/>
</dbReference>
<gene>
    <name evidence="1" type="ORF">CJD36_016710</name>
</gene>
<evidence type="ECO:0000313" key="1">
    <source>
        <dbReference type="EMBL" id="PQJ09580.1"/>
    </source>
</evidence>
<protein>
    <submittedName>
        <fullName evidence="1">Uncharacterized protein</fullName>
    </submittedName>
</protein>
<reference evidence="1 2" key="1">
    <citation type="submission" date="2018-01" db="EMBL/GenBank/DDBJ databases">
        <title>A novel member of the phylum Bacteroidetes isolated from glacier ice.</title>
        <authorList>
            <person name="Liu Q."/>
            <person name="Xin Y.-H."/>
        </authorList>
    </citation>
    <scope>NUCLEOTIDE SEQUENCE [LARGE SCALE GENOMIC DNA]</scope>
    <source>
        <strain evidence="1 2">RB1R16</strain>
    </source>
</reference>
<proteinExistence type="predicted"/>
<dbReference type="EMBL" id="PPSL01000005">
    <property type="protein sequence ID" value="PQJ09580.1"/>
    <property type="molecule type" value="Genomic_DNA"/>
</dbReference>
<keyword evidence="2" id="KW-1185">Reference proteome</keyword>
<dbReference type="AlphaFoldDB" id="A0A2S7SRP6"/>
<dbReference type="RefSeq" id="WP_105040350.1">
    <property type="nucleotide sequence ID" value="NZ_PPSL01000005.1"/>
</dbReference>
<organism evidence="1 2">
    <name type="scientific">Flavipsychrobacter stenotrophus</name>
    <dbReference type="NCBI Taxonomy" id="2077091"/>
    <lineage>
        <taxon>Bacteria</taxon>
        <taxon>Pseudomonadati</taxon>
        <taxon>Bacteroidota</taxon>
        <taxon>Chitinophagia</taxon>
        <taxon>Chitinophagales</taxon>
        <taxon>Chitinophagaceae</taxon>
        <taxon>Flavipsychrobacter</taxon>
    </lineage>
</organism>
<evidence type="ECO:0000313" key="2">
    <source>
        <dbReference type="Proteomes" id="UP000239872"/>
    </source>
</evidence>
<dbReference type="OrthoDB" id="797851at2"/>
<name>A0A2S7SRP6_9BACT</name>
<comment type="caution">
    <text evidence="1">The sequence shown here is derived from an EMBL/GenBank/DDBJ whole genome shotgun (WGS) entry which is preliminary data.</text>
</comment>